<dbReference type="PROSITE" id="PS50822">
    <property type="entry name" value="PIWI"/>
    <property type="match status" value="1"/>
</dbReference>
<dbReference type="Gene3D" id="3.40.50.2300">
    <property type="match status" value="1"/>
</dbReference>
<accession>A0A6A6S945</accession>
<dbReference type="AlphaFoldDB" id="A0A6A6S945"/>
<dbReference type="PANTHER" id="PTHR22891">
    <property type="entry name" value="EUKARYOTIC TRANSLATION INITIATION FACTOR 2C"/>
    <property type="match status" value="1"/>
</dbReference>
<dbReference type="Pfam" id="PF02171">
    <property type="entry name" value="Piwi"/>
    <property type="match status" value="1"/>
</dbReference>
<reference evidence="2" key="1">
    <citation type="journal article" date="2020" name="Stud. Mycol.">
        <title>101 Dothideomycetes genomes: a test case for predicting lifestyles and emergence of pathogens.</title>
        <authorList>
            <person name="Haridas S."/>
            <person name="Albert R."/>
            <person name="Binder M."/>
            <person name="Bloem J."/>
            <person name="Labutti K."/>
            <person name="Salamov A."/>
            <person name="Andreopoulos B."/>
            <person name="Baker S."/>
            <person name="Barry K."/>
            <person name="Bills G."/>
            <person name="Bluhm B."/>
            <person name="Cannon C."/>
            <person name="Castanera R."/>
            <person name="Culley D."/>
            <person name="Daum C."/>
            <person name="Ezra D."/>
            <person name="Gonzalez J."/>
            <person name="Henrissat B."/>
            <person name="Kuo A."/>
            <person name="Liang C."/>
            <person name="Lipzen A."/>
            <person name="Lutzoni F."/>
            <person name="Magnuson J."/>
            <person name="Mondo S."/>
            <person name="Nolan M."/>
            <person name="Ohm R."/>
            <person name="Pangilinan J."/>
            <person name="Park H.-J."/>
            <person name="Ramirez L."/>
            <person name="Alfaro M."/>
            <person name="Sun H."/>
            <person name="Tritt A."/>
            <person name="Yoshinaga Y."/>
            <person name="Zwiers L.-H."/>
            <person name="Turgeon B."/>
            <person name="Goodwin S."/>
            <person name="Spatafora J."/>
            <person name="Crous P."/>
            <person name="Grigoriev I."/>
        </authorList>
    </citation>
    <scope>NUCLEOTIDE SEQUENCE</scope>
    <source>
        <strain evidence="2">CBS 473.64</strain>
    </source>
</reference>
<evidence type="ECO:0000313" key="2">
    <source>
        <dbReference type="EMBL" id="KAF2644090.1"/>
    </source>
</evidence>
<organism evidence="2 3">
    <name type="scientific">Massarina eburnea CBS 473.64</name>
    <dbReference type="NCBI Taxonomy" id="1395130"/>
    <lineage>
        <taxon>Eukaryota</taxon>
        <taxon>Fungi</taxon>
        <taxon>Dikarya</taxon>
        <taxon>Ascomycota</taxon>
        <taxon>Pezizomycotina</taxon>
        <taxon>Dothideomycetes</taxon>
        <taxon>Pleosporomycetidae</taxon>
        <taxon>Pleosporales</taxon>
        <taxon>Massarineae</taxon>
        <taxon>Massarinaceae</taxon>
        <taxon>Massarina</taxon>
    </lineage>
</organism>
<dbReference type="EMBL" id="MU006779">
    <property type="protein sequence ID" value="KAF2644090.1"/>
    <property type="molecule type" value="Genomic_DNA"/>
</dbReference>
<dbReference type="InterPro" id="IPR003165">
    <property type="entry name" value="Piwi"/>
</dbReference>
<dbReference type="InterPro" id="IPR012337">
    <property type="entry name" value="RNaseH-like_sf"/>
</dbReference>
<dbReference type="SUPFAM" id="SSF101690">
    <property type="entry name" value="PAZ domain"/>
    <property type="match status" value="1"/>
</dbReference>
<dbReference type="InterPro" id="IPR036397">
    <property type="entry name" value="RNaseH_sf"/>
</dbReference>
<feature type="domain" description="Piwi" evidence="1">
    <location>
        <begin position="719"/>
        <end position="984"/>
    </location>
</feature>
<proteinExistence type="predicted"/>
<evidence type="ECO:0000259" key="1">
    <source>
        <dbReference type="PROSITE" id="PS50822"/>
    </source>
</evidence>
<gene>
    <name evidence="2" type="ORF">P280DRAFT_537811</name>
</gene>
<dbReference type="Proteomes" id="UP000799753">
    <property type="component" value="Unassembled WGS sequence"/>
</dbReference>
<evidence type="ECO:0000313" key="3">
    <source>
        <dbReference type="Proteomes" id="UP000799753"/>
    </source>
</evidence>
<name>A0A6A6S945_9PLEO</name>
<sequence>MKKCSVKQVQGPIPTHVWIAREASRYNEGKPFNQQCQAKTIKAYVLQKRGKGKQASIAQAPVIAPVNPPPAIILAAASNHPRINPIEHHKDVEKAALSSTQDASAAEQVELSYRPVKSVPQAYSLASGNTYDAKGFLSSAKNTPYAIRKELADPKTNVLANYFEVQFAKDTKFFLYEILDIPDSASRRKKKLIVKAAIEGWDFLAANKDHLATDYIKTIVAWKPLHDLVSNNTPRNASTEGLVWAPKPITDGEDRLHLHFKYRGECDINTLQAYVDPATRPDDANLPHFDFNPIVDALNIAISKAFADNAFKTSANKFFLKNTSKVLGSPQTQAMVTLRGYEYTMKPGMGSVFLNIQKATSAFFNTLTVDKFMQDETFDQDDRRKVLKGKRVYIIHDRLRAAKAEDQENVDRLNKPENRVKTIFDVGDRSSYENKRIGTLRFKKMIQQNETWVESDQWTYVSRHMQEVFGKRVNDNLDAVNVGSKDDPSWYPQEFLRILPYQMHNRLLPDRVVEGMHEEARKGPEESRTLIEVEGLQSLGMNPSSDFQPFVSSAALMNPLTIIYGSGTKEPKGDKASWNLAGKDIKFLDCPKKKRSDKDPVKYLLINTLKSATKGAITTLYKDALSNEVTKYGTAAGTQCIGEINVNIPGDTKDHAAIKEVFTMSLAKYKSAEIDLALLLLPTPSIPVYSAFKDVMERGYGWNSICLTEAKNVGRGGVVKQAKDVSNYIANVAMKVNLKTGGRNHTVSEVGSKPISEILQDTLVLGADVTHPGGNSLLGCPSIASVVGSVDAHGGKFLGSMRLQSEAKKEIIDNMQAMVQERLFAYSRAHGIPKRILFFRDGVSTSQYQEVVEVEIKAIKKACAAINNNKPIPITALVAVKRHSTRFYSGGDNGDCQPGTLIDHAITSPYYSEFYLQSHRNLEGTAIPTRYFVLENGMNLADKELQMLTHKLCYTYVRATMGVSYAPPAYYADRLCERGRCYMRDWFNPVRTSPHYKKYTEDRRDLENSQQEVLRSLVAGLPAVAPNERGRVRRSAAQMAEERRCQKDALVEIEERFLAQAKREWDEGADGGCGPWKKALDGIMFWM</sequence>
<dbReference type="SMART" id="SM00950">
    <property type="entry name" value="Piwi"/>
    <property type="match status" value="1"/>
</dbReference>
<keyword evidence="3" id="KW-1185">Reference proteome</keyword>
<dbReference type="SUPFAM" id="SSF53098">
    <property type="entry name" value="Ribonuclease H-like"/>
    <property type="match status" value="1"/>
</dbReference>
<dbReference type="Gene3D" id="3.30.420.10">
    <property type="entry name" value="Ribonuclease H-like superfamily/Ribonuclease H"/>
    <property type="match status" value="1"/>
</dbReference>
<dbReference type="GO" id="GO:0003676">
    <property type="term" value="F:nucleic acid binding"/>
    <property type="evidence" value="ECO:0007669"/>
    <property type="project" value="InterPro"/>
</dbReference>
<dbReference type="OrthoDB" id="10252740at2759"/>
<dbReference type="InterPro" id="IPR036085">
    <property type="entry name" value="PAZ_dom_sf"/>
</dbReference>
<protein>
    <submittedName>
        <fullName evidence="2">Piwi-domain-containing protein</fullName>
    </submittedName>
</protein>